<dbReference type="Gene3D" id="2.30.40.10">
    <property type="entry name" value="Urease, subunit C, domain 1"/>
    <property type="match status" value="1"/>
</dbReference>
<gene>
    <name evidence="3" type="ORF">HF526_19525</name>
</gene>
<feature type="domain" description="Amidohydrolase-related" evidence="2">
    <location>
        <begin position="64"/>
        <end position="417"/>
    </location>
</feature>
<dbReference type="Pfam" id="PF01979">
    <property type="entry name" value="Amidohydro_1"/>
    <property type="match status" value="1"/>
</dbReference>
<sequence>MSDPTEFGPGRPVVLRGGTVLTMDDAKQVLPRGDVLVVDDRIAAIGPALTVPDGTVEIDASDGIVMPGMIDTHRHMWQTAMRGYGADWTLTQYFVWYYLEWGKAFRPEDVHAGNLLGAIEAIDAGVTTCVDWSHGLQTTQHADAAVDALQAVPGRFVLAYGNIQQAPAEWATAPEFRDFVGRRLTGDDMLGFQIAFDVIGDPAFPEKPAFEAARDLGVAVTTHAGVWGATGDDGIRLMHDHGFMTPETVYVHSASLSADSYHRIAATGGSVSVSTESEQSAGQGYPPTWALRSHGIPVSLSMDTTVWWSGDLFTAMRTTLGADRSREHLEAHATGETVTHAALRAEQVVGWATRGGARALGRDRDLGSIEVGKKADLVLIKNDHSPVMFPLLNPYGHVAFQAQRGDVHTVLVNGRVVKHDHRLLGVDLAAARRTVEQTVEHLRSTLGEEAWEKGMNPDVPETTVLDNPYTYTDYHSASTHGR</sequence>
<dbReference type="RefSeq" id="WP_169382976.1">
    <property type="nucleotide sequence ID" value="NZ_JAAXLA010000037.1"/>
</dbReference>
<dbReference type="EMBL" id="JAAXLA010000037">
    <property type="protein sequence ID" value="NMH99488.1"/>
    <property type="molecule type" value="Genomic_DNA"/>
</dbReference>
<evidence type="ECO:0000256" key="1">
    <source>
        <dbReference type="ARBA" id="ARBA00022801"/>
    </source>
</evidence>
<dbReference type="PANTHER" id="PTHR43794:SF11">
    <property type="entry name" value="AMIDOHYDROLASE-RELATED DOMAIN-CONTAINING PROTEIN"/>
    <property type="match status" value="1"/>
</dbReference>
<dbReference type="SUPFAM" id="SSF51338">
    <property type="entry name" value="Composite domain of metallo-dependent hydrolases"/>
    <property type="match status" value="1"/>
</dbReference>
<dbReference type="PANTHER" id="PTHR43794">
    <property type="entry name" value="AMINOHYDROLASE SSNA-RELATED"/>
    <property type="match status" value="1"/>
</dbReference>
<dbReference type="Gene3D" id="3.20.20.140">
    <property type="entry name" value="Metal-dependent hydrolases"/>
    <property type="match status" value="1"/>
</dbReference>
<evidence type="ECO:0000259" key="2">
    <source>
        <dbReference type="Pfam" id="PF01979"/>
    </source>
</evidence>
<proteinExistence type="predicted"/>
<evidence type="ECO:0000313" key="3">
    <source>
        <dbReference type="EMBL" id="NMH99488.1"/>
    </source>
</evidence>
<protein>
    <submittedName>
        <fullName evidence="3">Amidohydrolase family protein</fullName>
    </submittedName>
</protein>
<keyword evidence="1" id="KW-0378">Hydrolase</keyword>
<evidence type="ECO:0000313" key="4">
    <source>
        <dbReference type="Proteomes" id="UP000820669"/>
    </source>
</evidence>
<keyword evidence="4" id="KW-1185">Reference proteome</keyword>
<organism evidence="3 4">
    <name type="scientific">Pseudonocardia acidicola</name>
    <dbReference type="NCBI Taxonomy" id="2724939"/>
    <lineage>
        <taxon>Bacteria</taxon>
        <taxon>Bacillati</taxon>
        <taxon>Actinomycetota</taxon>
        <taxon>Actinomycetes</taxon>
        <taxon>Pseudonocardiales</taxon>
        <taxon>Pseudonocardiaceae</taxon>
        <taxon>Pseudonocardia</taxon>
    </lineage>
</organism>
<dbReference type="InterPro" id="IPR006680">
    <property type="entry name" value="Amidohydro-rel"/>
</dbReference>
<dbReference type="InterPro" id="IPR011059">
    <property type="entry name" value="Metal-dep_hydrolase_composite"/>
</dbReference>
<reference evidence="3 4" key="1">
    <citation type="submission" date="2020-04" db="EMBL/GenBank/DDBJ databases">
        <authorList>
            <person name="Klaysubun C."/>
            <person name="Duangmal K."/>
            <person name="Lipun K."/>
        </authorList>
    </citation>
    <scope>NUCLEOTIDE SEQUENCE [LARGE SCALE GENOMIC DNA]</scope>
    <source>
        <strain evidence="3 4">K10HN5</strain>
    </source>
</reference>
<name>A0ABX1SD39_9PSEU</name>
<dbReference type="InterPro" id="IPR032466">
    <property type="entry name" value="Metal_Hydrolase"/>
</dbReference>
<comment type="caution">
    <text evidence="3">The sequence shown here is derived from an EMBL/GenBank/DDBJ whole genome shotgun (WGS) entry which is preliminary data.</text>
</comment>
<dbReference type="Proteomes" id="UP000820669">
    <property type="component" value="Unassembled WGS sequence"/>
</dbReference>
<dbReference type="InterPro" id="IPR050287">
    <property type="entry name" value="MTA/SAH_deaminase"/>
</dbReference>
<accession>A0ABX1SD39</accession>
<dbReference type="SUPFAM" id="SSF51556">
    <property type="entry name" value="Metallo-dependent hydrolases"/>
    <property type="match status" value="1"/>
</dbReference>